<proteinExistence type="predicted"/>
<dbReference type="SMART" id="SM00260">
    <property type="entry name" value="CheW"/>
    <property type="match status" value="1"/>
</dbReference>
<feature type="domain" description="CheW-like" evidence="1">
    <location>
        <begin position="14"/>
        <end position="154"/>
    </location>
</feature>
<comment type="caution">
    <text evidence="2">The sequence shown here is derived from an EMBL/GenBank/DDBJ whole genome shotgun (WGS) entry which is preliminary data.</text>
</comment>
<dbReference type="InterPro" id="IPR002545">
    <property type="entry name" value="CheW-lke_dom"/>
</dbReference>
<dbReference type="Gene3D" id="2.40.50.180">
    <property type="entry name" value="CheA-289, Domain 4"/>
    <property type="match status" value="1"/>
</dbReference>
<dbReference type="CDD" id="cd00732">
    <property type="entry name" value="CheW"/>
    <property type="match status" value="1"/>
</dbReference>
<dbReference type="GO" id="GO:0006935">
    <property type="term" value="P:chemotaxis"/>
    <property type="evidence" value="ECO:0007669"/>
    <property type="project" value="InterPro"/>
</dbReference>
<sequence length="165" mass="18939">MRGGRNLIEEGKSYSKFVVFLLKDEEYMVSVHQVNSIERMMPFTRVPGVDSFIKGVVNLRGKVTPVVDLRERFNMKAEEYRNETRILMITIGDVDVGLIVDAAYDVIDISDEDMQPPPKVIGDLPTEFIESVAKLEERLLIQLNLKKVLSVEEVQELERIEQKNI</sequence>
<gene>
    <name evidence="2" type="ORF">H0267_03615</name>
</gene>
<dbReference type="SUPFAM" id="SSF50341">
    <property type="entry name" value="CheW-like"/>
    <property type="match status" value="1"/>
</dbReference>
<dbReference type="PROSITE" id="PS50851">
    <property type="entry name" value="CHEW"/>
    <property type="match status" value="1"/>
</dbReference>
<dbReference type="Proteomes" id="UP000614490">
    <property type="component" value="Unassembled WGS sequence"/>
</dbReference>
<evidence type="ECO:0000313" key="2">
    <source>
        <dbReference type="EMBL" id="MBH0229294.1"/>
    </source>
</evidence>
<reference evidence="2 3" key="1">
    <citation type="journal article" date="2005" name="Int. J. Syst. Evol. Microbiol.">
        <title>Halobacillus yeomjeoni sp. nov., isolated from a marine solar saltern in Korea.</title>
        <authorList>
            <person name="Yoon J.H."/>
            <person name="Kang S.J."/>
            <person name="Lee C.H."/>
            <person name="Oh H.W."/>
            <person name="Oh T.K."/>
        </authorList>
    </citation>
    <scope>NUCLEOTIDE SEQUENCE [LARGE SCALE GENOMIC DNA]</scope>
    <source>
        <strain evidence="2 3">KCTC 3957</strain>
    </source>
</reference>
<dbReference type="PANTHER" id="PTHR22617:SF23">
    <property type="entry name" value="CHEMOTAXIS PROTEIN CHEW"/>
    <property type="match status" value="1"/>
</dbReference>
<name>A0A931HTV7_9BACI</name>
<accession>A0A931HTV7</accession>
<dbReference type="Gene3D" id="2.30.30.40">
    <property type="entry name" value="SH3 Domains"/>
    <property type="match status" value="1"/>
</dbReference>
<dbReference type="GO" id="GO:0007165">
    <property type="term" value="P:signal transduction"/>
    <property type="evidence" value="ECO:0007669"/>
    <property type="project" value="InterPro"/>
</dbReference>
<organism evidence="2 3">
    <name type="scientific">Halobacillus yeomjeoni</name>
    <dbReference type="NCBI Taxonomy" id="311194"/>
    <lineage>
        <taxon>Bacteria</taxon>
        <taxon>Bacillati</taxon>
        <taxon>Bacillota</taxon>
        <taxon>Bacilli</taxon>
        <taxon>Bacillales</taxon>
        <taxon>Bacillaceae</taxon>
        <taxon>Halobacillus</taxon>
    </lineage>
</organism>
<evidence type="ECO:0000313" key="3">
    <source>
        <dbReference type="Proteomes" id="UP000614490"/>
    </source>
</evidence>
<dbReference type="EMBL" id="JADZSC010000001">
    <property type="protein sequence ID" value="MBH0229294.1"/>
    <property type="molecule type" value="Genomic_DNA"/>
</dbReference>
<dbReference type="PANTHER" id="PTHR22617">
    <property type="entry name" value="CHEMOTAXIS SENSOR HISTIDINE KINASE-RELATED"/>
    <property type="match status" value="1"/>
</dbReference>
<dbReference type="AlphaFoldDB" id="A0A931HTV7"/>
<keyword evidence="3" id="KW-1185">Reference proteome</keyword>
<dbReference type="Pfam" id="PF01584">
    <property type="entry name" value="CheW"/>
    <property type="match status" value="1"/>
</dbReference>
<protein>
    <submittedName>
        <fullName evidence="2">Chemotaxis protein CheW</fullName>
    </submittedName>
</protein>
<dbReference type="GO" id="GO:0005829">
    <property type="term" value="C:cytosol"/>
    <property type="evidence" value="ECO:0007669"/>
    <property type="project" value="TreeGrafter"/>
</dbReference>
<dbReference type="InterPro" id="IPR039315">
    <property type="entry name" value="CheW"/>
</dbReference>
<evidence type="ECO:0000259" key="1">
    <source>
        <dbReference type="PROSITE" id="PS50851"/>
    </source>
</evidence>
<dbReference type="InterPro" id="IPR036061">
    <property type="entry name" value="CheW-like_dom_sf"/>
</dbReference>